<dbReference type="GO" id="GO:0071782">
    <property type="term" value="C:endoplasmic reticulum tubular network"/>
    <property type="evidence" value="ECO:0007669"/>
    <property type="project" value="TreeGrafter"/>
</dbReference>
<feature type="transmembrane region" description="Helical" evidence="2">
    <location>
        <begin position="63"/>
        <end position="83"/>
    </location>
</feature>
<feature type="compositionally biased region" description="Polar residues" evidence="1">
    <location>
        <begin position="169"/>
        <end position="197"/>
    </location>
</feature>
<proteinExistence type="predicted"/>
<accession>A0A7R8WR18</accession>
<evidence type="ECO:0000313" key="3">
    <source>
        <dbReference type="EMBL" id="CAD7236518.1"/>
    </source>
</evidence>
<sequence>MQRKPTTIEQLEKIDKEITSVEEYKASTQAWERRLVAYILMSSFILYVMSSIILYFWYLPPDLWGRVFYAIPWMAFPFLVYLLKRVTEWYYNHKLSRQMDRLTELQTEKRKLIEEVMDKETYKKAKEILEKYAPQQLRKAAGLESMYRSSLQTAKQIEAAQARLRKESINSPTPGSGTKSPEQTSSLKPSPYASNVNRLRPVSSADRYFVIVMHVF</sequence>
<reference evidence="3" key="1">
    <citation type="submission" date="2020-11" db="EMBL/GenBank/DDBJ databases">
        <authorList>
            <person name="Tran Van P."/>
        </authorList>
    </citation>
    <scope>NUCLEOTIDE SEQUENCE</scope>
</reference>
<keyword evidence="2" id="KW-1133">Transmembrane helix</keyword>
<protein>
    <submittedName>
        <fullName evidence="3">Uncharacterized protein</fullName>
    </submittedName>
</protein>
<dbReference type="EMBL" id="OB679653">
    <property type="protein sequence ID" value="CAD7236518.1"/>
    <property type="molecule type" value="Genomic_DNA"/>
</dbReference>
<keyword evidence="2" id="KW-0812">Transmembrane</keyword>
<evidence type="ECO:0000256" key="1">
    <source>
        <dbReference type="SAM" id="MobiDB-lite"/>
    </source>
</evidence>
<name>A0A7R8WR18_9CRUS</name>
<dbReference type="AlphaFoldDB" id="A0A7R8WR18"/>
<feature type="transmembrane region" description="Helical" evidence="2">
    <location>
        <begin position="35"/>
        <end position="57"/>
    </location>
</feature>
<evidence type="ECO:0000256" key="2">
    <source>
        <dbReference type="SAM" id="Phobius"/>
    </source>
</evidence>
<feature type="non-terminal residue" evidence="3">
    <location>
        <position position="216"/>
    </location>
</feature>
<dbReference type="InterPro" id="IPR040115">
    <property type="entry name" value="Lnp"/>
</dbReference>
<dbReference type="PANTHER" id="PTHR22166">
    <property type="entry name" value="ENDOPLASMIC RETICULUM JUNCTION FORMATION PROTEIN LUNAPARK"/>
    <property type="match status" value="1"/>
</dbReference>
<organism evidence="3">
    <name type="scientific">Cyprideis torosa</name>
    <dbReference type="NCBI Taxonomy" id="163714"/>
    <lineage>
        <taxon>Eukaryota</taxon>
        <taxon>Metazoa</taxon>
        <taxon>Ecdysozoa</taxon>
        <taxon>Arthropoda</taxon>
        <taxon>Crustacea</taxon>
        <taxon>Oligostraca</taxon>
        <taxon>Ostracoda</taxon>
        <taxon>Podocopa</taxon>
        <taxon>Podocopida</taxon>
        <taxon>Cytherocopina</taxon>
        <taxon>Cytheroidea</taxon>
        <taxon>Cytherideidae</taxon>
        <taxon>Cyprideis</taxon>
    </lineage>
</organism>
<dbReference type="GO" id="GO:0071786">
    <property type="term" value="P:endoplasmic reticulum tubular network organization"/>
    <property type="evidence" value="ECO:0007669"/>
    <property type="project" value="InterPro"/>
</dbReference>
<feature type="region of interest" description="Disordered" evidence="1">
    <location>
        <begin position="165"/>
        <end position="197"/>
    </location>
</feature>
<dbReference type="PANTHER" id="PTHR22166:SF12">
    <property type="entry name" value="ENDOPLASMIC RETICULUM JUNCTION FORMATION PROTEIN LUNAPARK"/>
    <property type="match status" value="1"/>
</dbReference>
<gene>
    <name evidence="3" type="ORF">CTOB1V02_LOCUS14333</name>
</gene>
<keyword evidence="2" id="KW-0472">Membrane</keyword>
<dbReference type="OrthoDB" id="3169036at2759"/>